<gene>
    <name evidence="5" type="ORF">PIB30_022755</name>
</gene>
<evidence type="ECO:0008006" key="7">
    <source>
        <dbReference type="Google" id="ProtNLM"/>
    </source>
</evidence>
<dbReference type="Proteomes" id="UP001341840">
    <property type="component" value="Unassembled WGS sequence"/>
</dbReference>
<dbReference type="PANTHER" id="PTHR48047">
    <property type="entry name" value="GLYCOSYLTRANSFERASE"/>
    <property type="match status" value="1"/>
</dbReference>
<reference evidence="5 6" key="1">
    <citation type="journal article" date="2023" name="Plants (Basel)">
        <title>Bridging the Gap: Combining Genomics and Transcriptomics Approaches to Understand Stylosanthes scabra, an Orphan Legume from the Brazilian Caatinga.</title>
        <authorList>
            <person name="Ferreira-Neto J.R.C."/>
            <person name="da Silva M.D."/>
            <person name="Binneck E."/>
            <person name="de Melo N.F."/>
            <person name="da Silva R.H."/>
            <person name="de Melo A.L.T.M."/>
            <person name="Pandolfi V."/>
            <person name="Bustamante F.O."/>
            <person name="Brasileiro-Vidal A.C."/>
            <person name="Benko-Iseppon A.M."/>
        </authorList>
    </citation>
    <scope>NUCLEOTIDE SEQUENCE [LARGE SCALE GENOMIC DNA]</scope>
    <source>
        <tissue evidence="5">Leaves</tissue>
    </source>
</reference>
<feature type="region of interest" description="Disordered" evidence="4">
    <location>
        <begin position="437"/>
        <end position="461"/>
    </location>
</feature>
<evidence type="ECO:0000256" key="1">
    <source>
        <dbReference type="ARBA" id="ARBA00009995"/>
    </source>
</evidence>
<dbReference type="CDD" id="cd03784">
    <property type="entry name" value="GT1_Gtf-like"/>
    <property type="match status" value="1"/>
</dbReference>
<sequence length="483" mass="52915">MLNLASTMFVHQQQTLISLRSKHDGAMSKPHIVVFPYPAQGHMLPLLDLTQKLALHGLTITIIITPKNLSTLKPLLTAHPTTIRTLTLPFPSHPNLPAGAENIREVGNTGNYHFINALSKLQTPIIHWFCSQTNPPSALISDFFLGWTQQLADKIGIKRIAFFSSGAFLTAVSNHCWRSLLPLPSDNAEFEFPSIPGTPSFPREHLPSIFLRYNESNPDAHIVKEGFEANPVSCAYVFNSFQALEGPYLDHLRADLKPLRVFAVSPLGFNRAGQSLNGKEHETLLGWLDKWEEGSVLYVCFGSQKVLTKEQMEALALGLERSMVPFVWVVKEGCGPVPDGFAERVLGRGLVVRSWAPQVAILGHRAVGGFLSHCGWNSVLEAVAAGVMILGWPMEADQFVNARLLVEDMGVGVKVCEGAGSTPDPEELGRVIAGTMGSENPQRRKAKRLSEEAAEAVGNGGHSSKMLDELVELLMLLSVKKEQ</sequence>
<evidence type="ECO:0000256" key="3">
    <source>
        <dbReference type="ARBA" id="ARBA00022679"/>
    </source>
</evidence>
<name>A0ABU6R9J7_9FABA</name>
<accession>A0ABU6R9J7</accession>
<dbReference type="Pfam" id="PF00201">
    <property type="entry name" value="UDPGT"/>
    <property type="match status" value="1"/>
</dbReference>
<dbReference type="EMBL" id="JASCZI010030286">
    <property type="protein sequence ID" value="MED6120640.1"/>
    <property type="molecule type" value="Genomic_DNA"/>
</dbReference>
<protein>
    <recommendedName>
        <fullName evidence="7">UDP-glycosyltransferase 89A2</fullName>
    </recommendedName>
</protein>
<dbReference type="InterPro" id="IPR002213">
    <property type="entry name" value="UDP_glucos_trans"/>
</dbReference>
<evidence type="ECO:0000256" key="2">
    <source>
        <dbReference type="ARBA" id="ARBA00022676"/>
    </source>
</evidence>
<dbReference type="Gene3D" id="3.40.50.2000">
    <property type="entry name" value="Glycogen Phosphorylase B"/>
    <property type="match status" value="2"/>
</dbReference>
<keyword evidence="3" id="KW-0808">Transferase</keyword>
<evidence type="ECO:0000256" key="4">
    <source>
        <dbReference type="SAM" id="MobiDB-lite"/>
    </source>
</evidence>
<proteinExistence type="inferred from homology"/>
<keyword evidence="2" id="KW-0328">Glycosyltransferase</keyword>
<comment type="similarity">
    <text evidence="1">Belongs to the UDP-glycosyltransferase family.</text>
</comment>
<dbReference type="PANTHER" id="PTHR48047:SF28">
    <property type="entry name" value="F11M15.8 PROTEIN"/>
    <property type="match status" value="1"/>
</dbReference>
<evidence type="ECO:0000313" key="5">
    <source>
        <dbReference type="EMBL" id="MED6120640.1"/>
    </source>
</evidence>
<organism evidence="5 6">
    <name type="scientific">Stylosanthes scabra</name>
    <dbReference type="NCBI Taxonomy" id="79078"/>
    <lineage>
        <taxon>Eukaryota</taxon>
        <taxon>Viridiplantae</taxon>
        <taxon>Streptophyta</taxon>
        <taxon>Embryophyta</taxon>
        <taxon>Tracheophyta</taxon>
        <taxon>Spermatophyta</taxon>
        <taxon>Magnoliopsida</taxon>
        <taxon>eudicotyledons</taxon>
        <taxon>Gunneridae</taxon>
        <taxon>Pentapetalae</taxon>
        <taxon>rosids</taxon>
        <taxon>fabids</taxon>
        <taxon>Fabales</taxon>
        <taxon>Fabaceae</taxon>
        <taxon>Papilionoideae</taxon>
        <taxon>50 kb inversion clade</taxon>
        <taxon>dalbergioids sensu lato</taxon>
        <taxon>Dalbergieae</taxon>
        <taxon>Pterocarpus clade</taxon>
        <taxon>Stylosanthes</taxon>
    </lineage>
</organism>
<comment type="caution">
    <text evidence="5">The sequence shown here is derived from an EMBL/GenBank/DDBJ whole genome shotgun (WGS) entry which is preliminary data.</text>
</comment>
<evidence type="ECO:0000313" key="6">
    <source>
        <dbReference type="Proteomes" id="UP001341840"/>
    </source>
</evidence>
<dbReference type="SUPFAM" id="SSF53756">
    <property type="entry name" value="UDP-Glycosyltransferase/glycogen phosphorylase"/>
    <property type="match status" value="1"/>
</dbReference>
<keyword evidence="6" id="KW-1185">Reference proteome</keyword>